<dbReference type="Proteomes" id="UP001328107">
    <property type="component" value="Unassembled WGS sequence"/>
</dbReference>
<dbReference type="InterPro" id="IPR051119">
    <property type="entry name" value="Nematode_SR-like"/>
</dbReference>
<evidence type="ECO:0000256" key="6">
    <source>
        <dbReference type="RuleBase" id="RU280813"/>
    </source>
</evidence>
<dbReference type="InterPro" id="IPR000609">
    <property type="entry name" value="7TM_GPCR_serpentine_rcpt_Srg"/>
</dbReference>
<sequence length="330" mass="37457">SNLTDQEQCDALVASTAKHKVHGIFVFAQMIYVIPSMMFVKFLLVAIMCGINSKKRYASIFFTLIAMAAWTAVLCHLPRAVFEFIGKKPSLFCPTFKALSQPTYWLDIYVYILQVWDTLRILAATLIVLYRFHSYIDVHAAKRLWEAHIPLIIGATIVLPMVIFVPIWSTPSRAVIVDAEMVFENEGFIVFNKEAMHCFVCAICALIVIVSEAYLIATKRHATAEVDYALDLIGKVEMVAIVIYALFQVVPFFARHHVPSRFHYSSLLVSDALGFAPLWALYFICRNIREDATPFRSLFAKCCKCCRLDPAKSQKDIDAESELFKAIIYI</sequence>
<keyword evidence="5 6" id="KW-0472">Membrane</keyword>
<proteinExistence type="inferred from homology"/>
<protein>
    <recommendedName>
        <fullName evidence="6">Serpentine receptor class gamma</fullName>
    </recommendedName>
</protein>
<dbReference type="GO" id="GO:0004888">
    <property type="term" value="F:transmembrane signaling receptor activity"/>
    <property type="evidence" value="ECO:0007669"/>
    <property type="project" value="InterPro"/>
</dbReference>
<gene>
    <name evidence="7" type="ORF">PMAYCL1PPCAC_28132</name>
</gene>
<name>A0AAN5D912_9BILA</name>
<feature type="transmembrane region" description="Helical" evidence="6">
    <location>
        <begin position="144"/>
        <end position="168"/>
    </location>
</feature>
<evidence type="ECO:0000256" key="4">
    <source>
        <dbReference type="ARBA" id="ARBA00022989"/>
    </source>
</evidence>
<evidence type="ECO:0000313" key="8">
    <source>
        <dbReference type="Proteomes" id="UP001328107"/>
    </source>
</evidence>
<evidence type="ECO:0000256" key="5">
    <source>
        <dbReference type="ARBA" id="ARBA00023136"/>
    </source>
</evidence>
<feature type="transmembrane region" description="Helical" evidence="6">
    <location>
        <begin position="24"/>
        <end position="48"/>
    </location>
</feature>
<dbReference type="GO" id="GO:0007606">
    <property type="term" value="P:sensory perception of chemical stimulus"/>
    <property type="evidence" value="ECO:0007669"/>
    <property type="project" value="UniProtKB-UniRule"/>
</dbReference>
<dbReference type="AlphaFoldDB" id="A0AAN5D912"/>
<evidence type="ECO:0000256" key="2">
    <source>
        <dbReference type="ARBA" id="ARBA00005692"/>
    </source>
</evidence>
<evidence type="ECO:0000313" key="7">
    <source>
        <dbReference type="EMBL" id="GMR57937.1"/>
    </source>
</evidence>
<dbReference type="Pfam" id="PF02118">
    <property type="entry name" value="Srg"/>
    <property type="match status" value="1"/>
</dbReference>
<comment type="subcellular location">
    <subcellularLocation>
        <location evidence="1">Membrane</location>
        <topology evidence="1">Multi-pass membrane protein</topology>
    </subcellularLocation>
</comment>
<organism evidence="7 8">
    <name type="scientific">Pristionchus mayeri</name>
    <dbReference type="NCBI Taxonomy" id="1317129"/>
    <lineage>
        <taxon>Eukaryota</taxon>
        <taxon>Metazoa</taxon>
        <taxon>Ecdysozoa</taxon>
        <taxon>Nematoda</taxon>
        <taxon>Chromadorea</taxon>
        <taxon>Rhabditida</taxon>
        <taxon>Rhabditina</taxon>
        <taxon>Diplogasteromorpha</taxon>
        <taxon>Diplogasteroidea</taxon>
        <taxon>Neodiplogasteridae</taxon>
        <taxon>Pristionchus</taxon>
    </lineage>
</organism>
<accession>A0AAN5D912</accession>
<dbReference type="GO" id="GO:0016020">
    <property type="term" value="C:membrane"/>
    <property type="evidence" value="ECO:0007669"/>
    <property type="project" value="UniProtKB-SubCell"/>
</dbReference>
<keyword evidence="3 6" id="KW-0812">Transmembrane</keyword>
<dbReference type="PANTHER" id="PTHR31627:SF42">
    <property type="entry name" value="G_PROTEIN_RECEP_F1_2 DOMAIN-CONTAINING PROTEIN-RELATED"/>
    <property type="match status" value="1"/>
</dbReference>
<feature type="transmembrane region" description="Helical" evidence="6">
    <location>
        <begin position="60"/>
        <end position="82"/>
    </location>
</feature>
<feature type="transmembrane region" description="Helical" evidence="6">
    <location>
        <begin position="267"/>
        <end position="285"/>
    </location>
</feature>
<dbReference type="PANTHER" id="PTHR31627">
    <property type="entry name" value="SERPENTINE RECEPTOR CLASS GAMMA-RELATED"/>
    <property type="match status" value="1"/>
</dbReference>
<feature type="transmembrane region" description="Helical" evidence="6">
    <location>
        <begin position="194"/>
        <end position="216"/>
    </location>
</feature>
<dbReference type="EMBL" id="BTRK01000006">
    <property type="protein sequence ID" value="GMR57937.1"/>
    <property type="molecule type" value="Genomic_DNA"/>
</dbReference>
<feature type="non-terminal residue" evidence="7">
    <location>
        <position position="330"/>
    </location>
</feature>
<keyword evidence="4 6" id="KW-1133">Transmembrane helix</keyword>
<evidence type="ECO:0000256" key="3">
    <source>
        <dbReference type="ARBA" id="ARBA00022692"/>
    </source>
</evidence>
<feature type="transmembrane region" description="Helical" evidence="6">
    <location>
        <begin position="108"/>
        <end position="132"/>
    </location>
</feature>
<feature type="transmembrane region" description="Helical" evidence="6">
    <location>
        <begin position="228"/>
        <end position="247"/>
    </location>
</feature>
<reference evidence="8" key="1">
    <citation type="submission" date="2022-10" db="EMBL/GenBank/DDBJ databases">
        <title>Genome assembly of Pristionchus species.</title>
        <authorList>
            <person name="Yoshida K."/>
            <person name="Sommer R.J."/>
        </authorList>
    </citation>
    <scope>NUCLEOTIDE SEQUENCE [LARGE SCALE GENOMIC DNA]</scope>
    <source>
        <strain evidence="8">RS5460</strain>
    </source>
</reference>
<evidence type="ECO:0000256" key="1">
    <source>
        <dbReference type="ARBA" id="ARBA00004141"/>
    </source>
</evidence>
<comment type="caution">
    <text evidence="7">The sequence shown here is derived from an EMBL/GenBank/DDBJ whole genome shotgun (WGS) entry which is preliminary data.</text>
</comment>
<feature type="non-terminal residue" evidence="7">
    <location>
        <position position="1"/>
    </location>
</feature>
<comment type="similarity">
    <text evidence="2 6">Belongs to the nematode receptor-like protein srg family.</text>
</comment>
<keyword evidence="8" id="KW-1185">Reference proteome</keyword>